<reference evidence="9" key="1">
    <citation type="journal article" date="2014" name="Int. J. Syst. Evol. Microbiol.">
        <title>Complete genome sequence of Corynebacterium casei LMG S-19264T (=DSM 44701T), isolated from a smear-ripened cheese.</title>
        <authorList>
            <consortium name="US DOE Joint Genome Institute (JGI-PGF)"/>
            <person name="Walter F."/>
            <person name="Albersmeier A."/>
            <person name="Kalinowski J."/>
            <person name="Ruckert C."/>
        </authorList>
    </citation>
    <scope>NUCLEOTIDE SEQUENCE</scope>
    <source>
        <strain evidence="9">JCM 4790</strain>
    </source>
</reference>
<feature type="domain" description="Oxo-4-hydroxy-4-carboxy-5-ureidoimidazoline decarboxylase" evidence="8">
    <location>
        <begin position="79"/>
        <end position="136"/>
    </location>
</feature>
<accession>A0A918KLW9</accession>
<dbReference type="InterPro" id="IPR018020">
    <property type="entry name" value="OHCU_decarboxylase"/>
</dbReference>
<evidence type="ECO:0000256" key="5">
    <source>
        <dbReference type="ARBA" id="ARBA00022793"/>
    </source>
</evidence>
<evidence type="ECO:0000256" key="2">
    <source>
        <dbReference type="ARBA" id="ARBA00004754"/>
    </source>
</evidence>
<proteinExistence type="predicted"/>
<feature type="region of interest" description="Disordered" evidence="7">
    <location>
        <begin position="227"/>
        <end position="252"/>
    </location>
</feature>
<comment type="pathway">
    <text evidence="2">Purine metabolism; urate degradation; (S)-allantoin from urate: step 3/3.</text>
</comment>
<dbReference type="EMBL" id="BMVU01000007">
    <property type="protein sequence ID" value="GGX67491.1"/>
    <property type="molecule type" value="Genomic_DNA"/>
</dbReference>
<comment type="catalytic activity">
    <reaction evidence="1">
        <text>5-hydroxy-2-oxo-4-ureido-2,5-dihydro-1H-imidazole-5-carboxylate + H(+) = (S)-allantoin + CO2</text>
        <dbReference type="Rhea" id="RHEA:26301"/>
        <dbReference type="ChEBI" id="CHEBI:15378"/>
        <dbReference type="ChEBI" id="CHEBI:15678"/>
        <dbReference type="ChEBI" id="CHEBI:16526"/>
        <dbReference type="ChEBI" id="CHEBI:58639"/>
        <dbReference type="EC" id="4.1.1.97"/>
    </reaction>
</comment>
<comment type="caution">
    <text evidence="9">The sequence shown here is derived from an EMBL/GenBank/DDBJ whole genome shotgun (WGS) entry which is preliminary data.</text>
</comment>
<dbReference type="SUPFAM" id="SSF158694">
    <property type="entry name" value="UraD-Like"/>
    <property type="match status" value="1"/>
</dbReference>
<dbReference type="NCBIfam" id="NF010372">
    <property type="entry name" value="PRK13798.1"/>
    <property type="match status" value="1"/>
</dbReference>
<keyword evidence="4" id="KW-0659">Purine metabolism</keyword>
<evidence type="ECO:0000256" key="7">
    <source>
        <dbReference type="SAM" id="MobiDB-lite"/>
    </source>
</evidence>
<dbReference type="Pfam" id="PF09349">
    <property type="entry name" value="OHCU_decarbox"/>
    <property type="match status" value="2"/>
</dbReference>
<evidence type="ECO:0000256" key="3">
    <source>
        <dbReference type="ARBA" id="ARBA00012257"/>
    </source>
</evidence>
<evidence type="ECO:0000256" key="6">
    <source>
        <dbReference type="ARBA" id="ARBA00023239"/>
    </source>
</evidence>
<evidence type="ECO:0000313" key="9">
    <source>
        <dbReference type="EMBL" id="GGX67491.1"/>
    </source>
</evidence>
<evidence type="ECO:0000256" key="4">
    <source>
        <dbReference type="ARBA" id="ARBA00022631"/>
    </source>
</evidence>
<dbReference type="PANTHER" id="PTHR43466">
    <property type="entry name" value="2-OXO-4-HYDROXY-4-CARBOXY-5-UREIDOIMIDAZOLINE DECARBOXYLASE-RELATED"/>
    <property type="match status" value="1"/>
</dbReference>
<feature type="region of interest" description="Disordered" evidence="7">
    <location>
        <begin position="28"/>
        <end position="75"/>
    </location>
</feature>
<reference evidence="9" key="2">
    <citation type="submission" date="2020-09" db="EMBL/GenBank/DDBJ databases">
        <authorList>
            <person name="Sun Q."/>
            <person name="Ohkuma M."/>
        </authorList>
    </citation>
    <scope>NUCLEOTIDE SEQUENCE</scope>
    <source>
        <strain evidence="9">JCM 4790</strain>
    </source>
</reference>
<organism evidence="9 10">
    <name type="scientific">Streptomyces minutiscleroticus</name>
    <dbReference type="NCBI Taxonomy" id="68238"/>
    <lineage>
        <taxon>Bacteria</taxon>
        <taxon>Bacillati</taxon>
        <taxon>Actinomycetota</taxon>
        <taxon>Actinomycetes</taxon>
        <taxon>Kitasatosporales</taxon>
        <taxon>Streptomycetaceae</taxon>
        <taxon>Streptomyces</taxon>
    </lineage>
</organism>
<dbReference type="GO" id="GO:0051997">
    <property type="term" value="F:2-oxo-4-hydroxy-4-carboxy-5-ureidoimidazoline decarboxylase activity"/>
    <property type="evidence" value="ECO:0007669"/>
    <property type="project" value="UniProtKB-EC"/>
</dbReference>
<feature type="compositionally biased region" description="Basic and acidic residues" evidence="7">
    <location>
        <begin position="227"/>
        <end position="241"/>
    </location>
</feature>
<sequence>MKFGHPSDSSCQLSITWLHIPHCIPSRCTRGGPPDRHRAAEDPTLSPQSSPHPSRPRDAAPVVPEQGRAPSPAALERFNRAPADTVEDALLSCYPSPRWARRIAAHRPYPDLESLLAAADEAAYDLTAAELAGALAREAPSPPPGYASAAALTALGAAHAAYESRFGHVFVICLDDAAPDEALDRVLAGIRARLAHDPDEERAVVAEELRRLARGRLARLVGRYAGRDTPDGRRYREDHPGSGDPGHPYVPV</sequence>
<name>A0A918KLW9_9ACTN</name>
<keyword evidence="6" id="KW-0456">Lyase</keyword>
<keyword evidence="10" id="KW-1185">Reference proteome</keyword>
<dbReference type="RefSeq" id="WP_373308744.1">
    <property type="nucleotide sequence ID" value="NZ_BMVU01000007.1"/>
</dbReference>
<dbReference type="InterPro" id="IPR036778">
    <property type="entry name" value="OHCU_decarboxylase_sf"/>
</dbReference>
<dbReference type="Gene3D" id="1.10.3330.10">
    <property type="entry name" value="Oxo-4-hydroxy-4-carboxy-5-ureidoimidazoline decarboxylase"/>
    <property type="match status" value="2"/>
</dbReference>
<dbReference type="AlphaFoldDB" id="A0A918KLW9"/>
<evidence type="ECO:0000259" key="8">
    <source>
        <dbReference type="Pfam" id="PF09349"/>
    </source>
</evidence>
<protein>
    <recommendedName>
        <fullName evidence="3">2-oxo-4-hydroxy-4-carboxy-5-ureidoimidazoline decarboxylase</fullName>
        <ecNumber evidence="3">4.1.1.97</ecNumber>
    </recommendedName>
</protein>
<dbReference type="GO" id="GO:0019628">
    <property type="term" value="P:urate catabolic process"/>
    <property type="evidence" value="ECO:0007669"/>
    <property type="project" value="TreeGrafter"/>
</dbReference>
<dbReference type="EC" id="4.1.1.97" evidence="3"/>
<feature type="domain" description="Oxo-4-hydroxy-4-carboxy-5-ureidoimidazoline decarboxylase" evidence="8">
    <location>
        <begin position="147"/>
        <end position="218"/>
    </location>
</feature>
<dbReference type="Proteomes" id="UP000619244">
    <property type="component" value="Unassembled WGS sequence"/>
</dbReference>
<evidence type="ECO:0000313" key="10">
    <source>
        <dbReference type="Proteomes" id="UP000619244"/>
    </source>
</evidence>
<dbReference type="GO" id="GO:0006144">
    <property type="term" value="P:purine nucleobase metabolic process"/>
    <property type="evidence" value="ECO:0007669"/>
    <property type="project" value="UniProtKB-KW"/>
</dbReference>
<gene>
    <name evidence="9" type="ORF">GCM10010358_22300</name>
</gene>
<keyword evidence="5" id="KW-0210">Decarboxylase</keyword>
<evidence type="ECO:0000256" key="1">
    <source>
        <dbReference type="ARBA" id="ARBA00001163"/>
    </source>
</evidence>
<dbReference type="PANTHER" id="PTHR43466:SF1">
    <property type="entry name" value="2-OXO-4-HYDROXY-4-CARBOXY-5-UREIDOIMIDAZOLINE DECARBOXYLASE-RELATED"/>
    <property type="match status" value="1"/>
</dbReference>